<evidence type="ECO:0000313" key="1">
    <source>
        <dbReference type="EMBL" id="KAG0001584.1"/>
    </source>
</evidence>
<dbReference type="Proteomes" id="UP000703661">
    <property type="component" value="Unassembled WGS sequence"/>
</dbReference>
<name>A0A9P6STN7_9FUNG</name>
<evidence type="ECO:0000313" key="2">
    <source>
        <dbReference type="Proteomes" id="UP000703661"/>
    </source>
</evidence>
<dbReference type="AlphaFoldDB" id="A0A9P6STN7"/>
<organism evidence="1 2">
    <name type="scientific">Entomortierella chlamydospora</name>
    <dbReference type="NCBI Taxonomy" id="101097"/>
    <lineage>
        <taxon>Eukaryota</taxon>
        <taxon>Fungi</taxon>
        <taxon>Fungi incertae sedis</taxon>
        <taxon>Mucoromycota</taxon>
        <taxon>Mortierellomycotina</taxon>
        <taxon>Mortierellomycetes</taxon>
        <taxon>Mortierellales</taxon>
        <taxon>Mortierellaceae</taxon>
        <taxon>Entomortierella</taxon>
    </lineage>
</organism>
<comment type="caution">
    <text evidence="1">The sequence shown here is derived from an EMBL/GenBank/DDBJ whole genome shotgun (WGS) entry which is preliminary data.</text>
</comment>
<proteinExistence type="predicted"/>
<dbReference type="EMBL" id="JAAAID010003025">
    <property type="protein sequence ID" value="KAG0001584.1"/>
    <property type="molecule type" value="Genomic_DNA"/>
</dbReference>
<sequence length="162" mass="18125">SQKDKVGFINPPCHAPGTVFNQHLTANQAPLSSQDETSTSISNRYGNQPIEVRQGKYTCRYAVKIHGFSQPSSRSDSVSDNFKWNKWEYAVKTMIKAHQAAMLAATIGKLIRDCVNFGNSVGREAHVVVVLYIKQEGEEDLENIREALLKYPNDIEGDEENP</sequence>
<keyword evidence="2" id="KW-1185">Reference proteome</keyword>
<protein>
    <submittedName>
        <fullName evidence="1">Uncharacterized protein</fullName>
    </submittedName>
</protein>
<feature type="non-terminal residue" evidence="1">
    <location>
        <position position="1"/>
    </location>
</feature>
<accession>A0A9P6STN7</accession>
<reference evidence="1" key="1">
    <citation type="journal article" date="2020" name="Fungal Divers.">
        <title>Resolving the Mortierellaceae phylogeny through synthesis of multi-gene phylogenetics and phylogenomics.</title>
        <authorList>
            <person name="Vandepol N."/>
            <person name="Liber J."/>
            <person name="Desiro A."/>
            <person name="Na H."/>
            <person name="Kennedy M."/>
            <person name="Barry K."/>
            <person name="Grigoriev I.V."/>
            <person name="Miller A.N."/>
            <person name="O'Donnell K."/>
            <person name="Stajich J.E."/>
            <person name="Bonito G."/>
        </authorList>
    </citation>
    <scope>NUCLEOTIDE SEQUENCE</scope>
    <source>
        <strain evidence="1">NRRL 2769</strain>
    </source>
</reference>
<gene>
    <name evidence="1" type="ORF">BGZ80_006157</name>
</gene>